<accession>A0ABS7AIV0</accession>
<dbReference type="RefSeq" id="WP_219777538.1">
    <property type="nucleotide sequence ID" value="NZ_JAHXPT010000001.1"/>
</dbReference>
<dbReference type="Proteomes" id="UP001519921">
    <property type="component" value="Unassembled WGS sequence"/>
</dbReference>
<comment type="caution">
    <text evidence="1">The sequence shown here is derived from an EMBL/GenBank/DDBJ whole genome shotgun (WGS) entry which is preliminary data.</text>
</comment>
<evidence type="ECO:0000313" key="1">
    <source>
        <dbReference type="EMBL" id="MBW6408469.1"/>
    </source>
</evidence>
<reference evidence="1 2" key="1">
    <citation type="submission" date="2021-07" db="EMBL/GenBank/DDBJ databases">
        <title>Clostridium weizhouense sp. nov., an anaerobic bacterium isolated from activated sludge of Petroleum wastewater.</title>
        <authorList>
            <person name="Li Q."/>
        </authorList>
    </citation>
    <scope>NUCLEOTIDE SEQUENCE [LARGE SCALE GENOMIC DNA]</scope>
    <source>
        <strain evidence="1 2">YB-6</strain>
    </source>
</reference>
<gene>
    <name evidence="1" type="ORF">KYD98_00015</name>
</gene>
<organism evidence="1 2">
    <name type="scientific">Clostridium weizhouense</name>
    <dbReference type="NCBI Taxonomy" id="2859781"/>
    <lineage>
        <taxon>Bacteria</taxon>
        <taxon>Bacillati</taxon>
        <taxon>Bacillota</taxon>
        <taxon>Clostridia</taxon>
        <taxon>Eubacteriales</taxon>
        <taxon>Clostridiaceae</taxon>
        <taxon>Clostridium</taxon>
    </lineage>
</organism>
<protein>
    <submittedName>
        <fullName evidence="1">Uncharacterized protein</fullName>
    </submittedName>
</protein>
<keyword evidence="2" id="KW-1185">Reference proteome</keyword>
<name>A0ABS7AIV0_9CLOT</name>
<sequence length="116" mass="12770">MGGKWSEWQQLATTENIDIITNLKNGWIVCGGCTFRAKKIDNELFIEGIVINQLESPNNIIAKLPRPSDGRWHGGNAIDSNNKSLYLVIDPTGTLMFQIGGQAKNLGCSINIHYPA</sequence>
<proteinExistence type="predicted"/>
<dbReference type="EMBL" id="JAHXPT010000001">
    <property type="protein sequence ID" value="MBW6408469.1"/>
    <property type="molecule type" value="Genomic_DNA"/>
</dbReference>
<evidence type="ECO:0000313" key="2">
    <source>
        <dbReference type="Proteomes" id="UP001519921"/>
    </source>
</evidence>